<dbReference type="GO" id="GO:0071555">
    <property type="term" value="P:cell wall organization"/>
    <property type="evidence" value="ECO:0007669"/>
    <property type="project" value="TreeGrafter"/>
</dbReference>
<dbReference type="Pfam" id="PF00905">
    <property type="entry name" value="Transpeptidase"/>
    <property type="match status" value="1"/>
</dbReference>
<evidence type="ECO:0000256" key="2">
    <source>
        <dbReference type="ARBA" id="ARBA00004236"/>
    </source>
</evidence>
<keyword evidence="7 10" id="KW-1133">Transmembrane helix</keyword>
<feature type="domain" description="Penicillin-binding protein dimerisation" evidence="12">
    <location>
        <begin position="79"/>
        <end position="155"/>
    </location>
</feature>
<keyword evidence="5" id="KW-0133">Cell shape</keyword>
<evidence type="ECO:0000256" key="10">
    <source>
        <dbReference type="SAM" id="Phobius"/>
    </source>
</evidence>
<evidence type="ECO:0000256" key="9">
    <source>
        <dbReference type="ARBA" id="ARBA00023316"/>
    </source>
</evidence>
<protein>
    <recommendedName>
        <fullName evidence="15">Penicillin-binding protein 2</fullName>
    </recommendedName>
</protein>
<organism evidence="13 14">
    <name type="scientific">Candidatus Woesebacteria bacterium CG06_land_8_20_14_3_00_39_27</name>
    <dbReference type="NCBI Taxonomy" id="1975057"/>
    <lineage>
        <taxon>Bacteria</taxon>
        <taxon>Candidatus Woeseibacteriota</taxon>
    </lineage>
</organism>
<evidence type="ECO:0000313" key="14">
    <source>
        <dbReference type="Proteomes" id="UP000230972"/>
    </source>
</evidence>
<keyword evidence="6" id="KW-0573">Peptidoglycan synthesis</keyword>
<dbReference type="Gene3D" id="3.40.710.10">
    <property type="entry name" value="DD-peptidase/beta-lactamase superfamily"/>
    <property type="match status" value="1"/>
</dbReference>
<evidence type="ECO:0000259" key="11">
    <source>
        <dbReference type="Pfam" id="PF00905"/>
    </source>
</evidence>
<dbReference type="SUPFAM" id="SSF56601">
    <property type="entry name" value="beta-lactamase/transpeptidase-like"/>
    <property type="match status" value="1"/>
</dbReference>
<keyword evidence="8 10" id="KW-0472">Membrane</keyword>
<feature type="transmembrane region" description="Helical" evidence="10">
    <location>
        <begin position="12"/>
        <end position="32"/>
    </location>
</feature>
<dbReference type="InterPro" id="IPR001460">
    <property type="entry name" value="PCN-bd_Tpept"/>
</dbReference>
<evidence type="ECO:0000256" key="3">
    <source>
        <dbReference type="ARBA" id="ARBA00022475"/>
    </source>
</evidence>
<evidence type="ECO:0000256" key="8">
    <source>
        <dbReference type="ARBA" id="ARBA00023136"/>
    </source>
</evidence>
<dbReference type="Pfam" id="PF03717">
    <property type="entry name" value="PBP_dimer"/>
    <property type="match status" value="1"/>
</dbReference>
<name>A0A2M7AQ61_9BACT</name>
<feature type="domain" description="Penicillin-binding protein transpeptidase" evidence="11">
    <location>
        <begin position="189"/>
        <end position="501"/>
    </location>
</feature>
<evidence type="ECO:0000256" key="4">
    <source>
        <dbReference type="ARBA" id="ARBA00022692"/>
    </source>
</evidence>
<evidence type="ECO:0000256" key="7">
    <source>
        <dbReference type="ARBA" id="ARBA00022989"/>
    </source>
</evidence>
<dbReference type="AlphaFoldDB" id="A0A2M7AQ61"/>
<keyword evidence="4 10" id="KW-0812">Transmembrane</keyword>
<comment type="caution">
    <text evidence="13">The sequence shown here is derived from an EMBL/GenBank/DDBJ whole genome shotgun (WGS) entry which is preliminary data.</text>
</comment>
<dbReference type="InterPro" id="IPR050515">
    <property type="entry name" value="Beta-lactam/transpept"/>
</dbReference>
<keyword evidence="9" id="KW-0961">Cell wall biogenesis/degradation</keyword>
<dbReference type="Gene3D" id="3.90.1310.10">
    <property type="entry name" value="Penicillin-binding protein 2a (Domain 2)"/>
    <property type="match status" value="1"/>
</dbReference>
<comment type="subcellular location">
    <subcellularLocation>
        <location evidence="2">Cell membrane</location>
    </subcellularLocation>
    <subcellularLocation>
        <location evidence="1">Membrane</location>
        <topology evidence="1">Single-pass membrane protein</topology>
    </subcellularLocation>
</comment>
<dbReference type="InterPro" id="IPR012338">
    <property type="entry name" value="Beta-lactam/transpept-like"/>
</dbReference>
<sequence>MELTSPKTQSWLSWFLRGVLVLFFLFLISRLFELQIIKGRYYRELSDGNRIKRIKISAPRGKILARGGETLVGNFGDGKRNYVLGSAFAHAGGYLGEANEGEIGKINPKCPGKGPRIMGDFVGRSGLEEEYDCTLRGSPGEELIEVDITGKYVRTLGKIEPTSGKDVKINIDFGLQKEVAEEMADKKGGIIATDSKGEILAFYSSPSFDPNNVVKSLNDPALPLFNRIVGGLYHPGSVFKPIVAVAALEEKKIDKNYKYQDPGIIKVNDYSYTNWYFTQYGRTEGEIGIVRAMTRSTDTFFYKIGEILGIEKMVEYADQFGYSEKSGIDIPGEVSGLIPTPEWKKKVKNEAWFLGNTYHFAIGQGDVAVTPIEVNRAIEVVGNGGQICQPKIVGTPKCANLNFKKETLDLVREGMEGVCSQGGTGYTFFDWNSGSTLLTTTNRGLVACKTGTAETNTDGKTHAWFTLFYPSDFPEINLTVLIEQGGEGSSVAGPIARKIMDYWVSKSLETSN</sequence>
<evidence type="ECO:0000256" key="5">
    <source>
        <dbReference type="ARBA" id="ARBA00022960"/>
    </source>
</evidence>
<evidence type="ECO:0000256" key="6">
    <source>
        <dbReference type="ARBA" id="ARBA00022984"/>
    </source>
</evidence>
<dbReference type="GO" id="GO:0005886">
    <property type="term" value="C:plasma membrane"/>
    <property type="evidence" value="ECO:0007669"/>
    <property type="project" value="TreeGrafter"/>
</dbReference>
<keyword evidence="3" id="KW-1003">Cell membrane</keyword>
<dbReference type="EMBL" id="PEWC01000032">
    <property type="protein sequence ID" value="PIU71768.1"/>
    <property type="molecule type" value="Genomic_DNA"/>
</dbReference>
<dbReference type="SUPFAM" id="SSF56519">
    <property type="entry name" value="Penicillin binding protein dimerisation domain"/>
    <property type="match status" value="1"/>
</dbReference>
<reference evidence="14" key="1">
    <citation type="submission" date="2017-09" db="EMBL/GenBank/DDBJ databases">
        <title>Depth-based differentiation of microbial function through sediment-hosted aquifers and enrichment of novel symbionts in the deep terrestrial subsurface.</title>
        <authorList>
            <person name="Probst A.J."/>
            <person name="Ladd B."/>
            <person name="Jarett J.K."/>
            <person name="Geller-Mcgrath D.E."/>
            <person name="Sieber C.M.K."/>
            <person name="Emerson J.B."/>
            <person name="Anantharaman K."/>
            <person name="Thomas B.C."/>
            <person name="Malmstrom R."/>
            <person name="Stieglmeier M."/>
            <person name="Klingl A."/>
            <person name="Woyke T."/>
            <person name="Ryan C.M."/>
            <person name="Banfield J.F."/>
        </authorList>
    </citation>
    <scope>NUCLEOTIDE SEQUENCE [LARGE SCALE GENOMIC DNA]</scope>
</reference>
<dbReference type="PANTHER" id="PTHR30627">
    <property type="entry name" value="PEPTIDOGLYCAN D,D-TRANSPEPTIDASE"/>
    <property type="match status" value="1"/>
</dbReference>
<evidence type="ECO:0000256" key="1">
    <source>
        <dbReference type="ARBA" id="ARBA00004167"/>
    </source>
</evidence>
<dbReference type="PANTHER" id="PTHR30627:SF2">
    <property type="entry name" value="PEPTIDOGLYCAN D,D-TRANSPEPTIDASE MRDA"/>
    <property type="match status" value="1"/>
</dbReference>
<gene>
    <name evidence="13" type="ORF">COS80_01415</name>
</gene>
<dbReference type="InterPro" id="IPR036138">
    <property type="entry name" value="PBP_dimer_sf"/>
</dbReference>
<evidence type="ECO:0008006" key="15">
    <source>
        <dbReference type="Google" id="ProtNLM"/>
    </source>
</evidence>
<dbReference type="InterPro" id="IPR005311">
    <property type="entry name" value="PBP_dimer"/>
</dbReference>
<dbReference type="GO" id="GO:0008658">
    <property type="term" value="F:penicillin binding"/>
    <property type="evidence" value="ECO:0007669"/>
    <property type="project" value="InterPro"/>
</dbReference>
<evidence type="ECO:0000259" key="12">
    <source>
        <dbReference type="Pfam" id="PF03717"/>
    </source>
</evidence>
<accession>A0A2M7AQ61</accession>
<dbReference type="Proteomes" id="UP000230972">
    <property type="component" value="Unassembled WGS sequence"/>
</dbReference>
<proteinExistence type="predicted"/>
<evidence type="ECO:0000313" key="13">
    <source>
        <dbReference type="EMBL" id="PIU71768.1"/>
    </source>
</evidence>